<sequence length="622" mass="71038">MTTATKLTSDFDFLTGHFDVVNRVLTASGDWEEYAGTCTGRTHHNGAVSIDEARFPSKASYGLSLRLFNPVEKDWTIYWVNSTTGKLQPPVRGTWSDGTCTLYGVDEVDGQEIPVRLTWSDITAETAHWEQAYSVDGEWQTNWTMDLTRRSSEPPALDLPKVTGDFDFFVGEWNVLHRKLDKPLTGSSEWSTFPGTSSCYTLFNGAVCIDETFFPTKDFDGLTVRLYDVEAGAWAIYWVNSSRGILEPPVYGGFGLDDVGILEGPDQHEGRPVDVRFRWTKGDVPVWEQFFSADGSETWESNWTMTFSPRKVTSDFDFLNGYFDVVHRRLTKPLTGSDEWEEFEGTCSARTHFDGAISIDEMQFPSRSSYGMSVRLFDPVQKDWTIYWISSTTMELNPPVRGRWSGDSCWLTGEEEFDGKPILVSYAWSDVTETTAHWEQSFSDDGGKSWEVNWTMEFTRRSTEPPRVDTPKLTGDFDFLVGSWDMHNRRRKPALGEPAEWYELDSRMEVHSYFDGAISFDEGWFPTEGFRGATLRLYNPVSKTWSIHWINSQRGKLESPVVGSFTDGTGIFEAPELWEGQEILVRFTWTPGQNKAAWEQSFSTDNGQTWIPNWQMTHTRTK</sequence>
<dbReference type="Proteomes" id="UP000295151">
    <property type="component" value="Unassembled WGS sequence"/>
</dbReference>
<proteinExistence type="predicted"/>
<gene>
    <name evidence="1" type="ORF">EV138_5508</name>
</gene>
<protein>
    <submittedName>
        <fullName evidence="1">Uncharacterized protein</fullName>
    </submittedName>
</protein>
<dbReference type="RefSeq" id="WP_202866836.1">
    <property type="nucleotide sequence ID" value="NZ_SOCE01000001.1"/>
</dbReference>
<keyword evidence="2" id="KW-1185">Reference proteome</keyword>
<accession>A0A4R7THW4</accession>
<evidence type="ECO:0000313" key="1">
    <source>
        <dbReference type="EMBL" id="TDU91895.1"/>
    </source>
</evidence>
<reference evidence="1 2" key="1">
    <citation type="submission" date="2019-03" db="EMBL/GenBank/DDBJ databases">
        <title>Genomic Encyclopedia of Type Strains, Phase III (KMG-III): the genomes of soil and plant-associated and newly described type strains.</title>
        <authorList>
            <person name="Whitman W."/>
        </authorList>
    </citation>
    <scope>NUCLEOTIDE SEQUENCE [LARGE SCALE GENOMIC DNA]</scope>
    <source>
        <strain evidence="1 2">VKM Ac-2575</strain>
    </source>
</reference>
<name>A0A4R7THW4_9ACTN</name>
<evidence type="ECO:0000313" key="2">
    <source>
        <dbReference type="Proteomes" id="UP000295151"/>
    </source>
</evidence>
<organism evidence="1 2">
    <name type="scientific">Kribbella voronezhensis</name>
    <dbReference type="NCBI Taxonomy" id="2512212"/>
    <lineage>
        <taxon>Bacteria</taxon>
        <taxon>Bacillati</taxon>
        <taxon>Actinomycetota</taxon>
        <taxon>Actinomycetes</taxon>
        <taxon>Propionibacteriales</taxon>
        <taxon>Kribbellaceae</taxon>
        <taxon>Kribbella</taxon>
    </lineage>
</organism>
<dbReference type="EMBL" id="SOCE01000001">
    <property type="protein sequence ID" value="TDU91895.1"/>
    <property type="molecule type" value="Genomic_DNA"/>
</dbReference>
<comment type="caution">
    <text evidence="1">The sequence shown here is derived from an EMBL/GenBank/DDBJ whole genome shotgun (WGS) entry which is preliminary data.</text>
</comment>
<dbReference type="AlphaFoldDB" id="A0A4R7THW4"/>